<dbReference type="PANTHER" id="PTHR38104">
    <property type="match status" value="1"/>
</dbReference>
<dbReference type="GO" id="GO:0016989">
    <property type="term" value="F:sigma factor antagonist activity"/>
    <property type="evidence" value="ECO:0007669"/>
    <property type="project" value="InterPro"/>
</dbReference>
<accession>A0A5S9N0Y8</accession>
<dbReference type="InterPro" id="IPR036147">
    <property type="entry name" value="Anti-sigma_E_RseA_N_sf"/>
</dbReference>
<evidence type="ECO:0000313" key="2">
    <source>
        <dbReference type="EMBL" id="CAA0083081.1"/>
    </source>
</evidence>
<dbReference type="EMBL" id="CACSIO010000001">
    <property type="protein sequence ID" value="CAA0083081.1"/>
    <property type="molecule type" value="Genomic_DNA"/>
</dbReference>
<dbReference type="Pfam" id="PF03872">
    <property type="entry name" value="RseA_N"/>
    <property type="match status" value="1"/>
</dbReference>
<dbReference type="SUPFAM" id="SSF89069">
    <property type="entry name" value="N-terminal, cytoplasmic domain of anti-sigmaE factor RseA"/>
    <property type="match status" value="1"/>
</dbReference>
<dbReference type="InterPro" id="IPR052383">
    <property type="entry name" value="Anti-sigma-E_RseA-like"/>
</dbReference>
<feature type="domain" description="Anti sigma-E protein RseA N-terminal" evidence="1">
    <location>
        <begin position="5"/>
        <end position="81"/>
    </location>
</feature>
<dbReference type="OrthoDB" id="5734981at2"/>
<reference evidence="2 3" key="1">
    <citation type="submission" date="2019-11" db="EMBL/GenBank/DDBJ databases">
        <authorList>
            <person name="Holert J."/>
        </authorList>
    </citation>
    <scope>NUCLEOTIDE SEQUENCE [LARGE SCALE GENOMIC DNA]</scope>
    <source>
        <strain evidence="2">SB11_3</strain>
    </source>
</reference>
<dbReference type="CDD" id="cd16328">
    <property type="entry name" value="RseA_N"/>
    <property type="match status" value="1"/>
</dbReference>
<evidence type="ECO:0000313" key="3">
    <source>
        <dbReference type="Proteomes" id="UP000441399"/>
    </source>
</evidence>
<sequence length="200" mass="22036">MNDQQKEALSALFDDESSDFETRRLLGELEHTEREQFGRYQLMRDAMQGHLENTNDIALNINIADAVSAAIADEPVPLTEEQPKKVTRPAWLKPVAGFAAAASVAFVAVLGIQNPDVVNQGFIADGNVSASRMPISGDLGLSQVSGTSTIPLDQAIDNIDLQKQADQQRLNYYLQQHSQHAAFNTGYGLMPMARMQKEEY</sequence>
<dbReference type="AlphaFoldDB" id="A0A5S9N0Y8"/>
<organism evidence="2 3">
    <name type="scientific">BD1-7 clade bacterium</name>
    <dbReference type="NCBI Taxonomy" id="2029982"/>
    <lineage>
        <taxon>Bacteria</taxon>
        <taxon>Pseudomonadati</taxon>
        <taxon>Pseudomonadota</taxon>
        <taxon>Gammaproteobacteria</taxon>
        <taxon>Cellvibrionales</taxon>
        <taxon>Spongiibacteraceae</taxon>
        <taxon>BD1-7 clade</taxon>
    </lineage>
</organism>
<evidence type="ECO:0000259" key="1">
    <source>
        <dbReference type="Pfam" id="PF03872"/>
    </source>
</evidence>
<protein>
    <submittedName>
        <fullName evidence="2">Anti-sigma-E factor RseA</fullName>
    </submittedName>
</protein>
<dbReference type="Proteomes" id="UP000441399">
    <property type="component" value="Unassembled WGS sequence"/>
</dbReference>
<dbReference type="Gene3D" id="1.10.10.880">
    <property type="entry name" value="Anti sigma-E protein RseA, N-terminal domain"/>
    <property type="match status" value="1"/>
</dbReference>
<keyword evidence="3" id="KW-1185">Reference proteome</keyword>
<dbReference type="PANTHER" id="PTHR38104:SF1">
    <property type="entry name" value="ANTI-SIGMA-E FACTOR RSEA"/>
    <property type="match status" value="1"/>
</dbReference>
<gene>
    <name evidence="2" type="primary">rseA</name>
    <name evidence="2" type="ORF">OPDIPICF_00491</name>
</gene>
<proteinExistence type="predicted"/>
<name>A0A5S9N0Y8_9GAMM</name>
<dbReference type="InterPro" id="IPR005572">
    <property type="entry name" value="Anti-sigma_E_RseA_N"/>
</dbReference>